<comment type="caution">
    <text evidence="1">The sequence shown here is derived from an EMBL/GenBank/DDBJ whole genome shotgun (WGS) entry which is preliminary data.</text>
</comment>
<dbReference type="EMBL" id="QKZU01000008">
    <property type="protein sequence ID" value="PZX56052.1"/>
    <property type="molecule type" value="Genomic_DNA"/>
</dbReference>
<organism evidence="1 3">
    <name type="scientific">Algoriphagus ratkowskyi</name>
    <dbReference type="NCBI Taxonomy" id="57028"/>
    <lineage>
        <taxon>Bacteria</taxon>
        <taxon>Pseudomonadati</taxon>
        <taxon>Bacteroidota</taxon>
        <taxon>Cytophagia</taxon>
        <taxon>Cytophagales</taxon>
        <taxon>Cyclobacteriaceae</taxon>
        <taxon>Algoriphagus</taxon>
    </lineage>
</organism>
<sequence>MNQNEIIRVTEEEFIEINEGSRANAWKMIEKLKSIGKIHHISNDSGEDFILNGITKEELKYNPEWFEEKAASSRFFTRILIFSGHSSHKQINGVLDWPPNCLFIFYYHRCVLQRRSWTNYIALYNNHLYG</sequence>
<proteinExistence type="predicted"/>
<reference evidence="2 4" key="2">
    <citation type="submission" date="2019-08" db="EMBL/GenBank/DDBJ databases">
        <title>Genome of Algoriphagus ratkowskyi IC026.</title>
        <authorList>
            <person name="Bowman J.P."/>
        </authorList>
    </citation>
    <scope>NUCLEOTIDE SEQUENCE [LARGE SCALE GENOMIC DNA]</scope>
    <source>
        <strain evidence="2 4">IC026</strain>
    </source>
</reference>
<dbReference type="Proteomes" id="UP000321927">
    <property type="component" value="Unassembled WGS sequence"/>
</dbReference>
<dbReference type="AlphaFoldDB" id="A0A2W7SYY2"/>
<dbReference type="EMBL" id="VORV01000008">
    <property type="protein sequence ID" value="TXD77141.1"/>
    <property type="molecule type" value="Genomic_DNA"/>
</dbReference>
<evidence type="ECO:0000313" key="4">
    <source>
        <dbReference type="Proteomes" id="UP000321927"/>
    </source>
</evidence>
<accession>A0A2W7SYY2</accession>
<evidence type="ECO:0000313" key="3">
    <source>
        <dbReference type="Proteomes" id="UP000249115"/>
    </source>
</evidence>
<protein>
    <submittedName>
        <fullName evidence="1">Uncharacterized protein</fullName>
    </submittedName>
</protein>
<evidence type="ECO:0000313" key="2">
    <source>
        <dbReference type="EMBL" id="TXD77141.1"/>
    </source>
</evidence>
<evidence type="ECO:0000313" key="1">
    <source>
        <dbReference type="EMBL" id="PZX56052.1"/>
    </source>
</evidence>
<gene>
    <name evidence="2" type="ORF">ESW18_12640</name>
    <name evidence="1" type="ORF">LV84_02419</name>
</gene>
<name>A0A2W7SYY2_9BACT</name>
<dbReference type="Proteomes" id="UP000249115">
    <property type="component" value="Unassembled WGS sequence"/>
</dbReference>
<dbReference type="RefSeq" id="WP_086501728.1">
    <property type="nucleotide sequence ID" value="NZ_MSSV01000009.1"/>
</dbReference>
<keyword evidence="4" id="KW-1185">Reference proteome</keyword>
<reference evidence="1 3" key="1">
    <citation type="submission" date="2018-06" db="EMBL/GenBank/DDBJ databases">
        <title>Genomic Encyclopedia of Archaeal and Bacterial Type Strains, Phase II (KMG-II): from individual species to whole genera.</title>
        <authorList>
            <person name="Goeker M."/>
        </authorList>
    </citation>
    <scope>NUCLEOTIDE SEQUENCE [LARGE SCALE GENOMIC DNA]</scope>
    <source>
        <strain evidence="1 3">DSM 22686</strain>
    </source>
</reference>